<dbReference type="OrthoDB" id="10562582at2759"/>
<organism evidence="2 3">
    <name type="scientific">Bursaphelenchus okinawaensis</name>
    <dbReference type="NCBI Taxonomy" id="465554"/>
    <lineage>
        <taxon>Eukaryota</taxon>
        <taxon>Metazoa</taxon>
        <taxon>Ecdysozoa</taxon>
        <taxon>Nematoda</taxon>
        <taxon>Chromadorea</taxon>
        <taxon>Rhabditida</taxon>
        <taxon>Tylenchina</taxon>
        <taxon>Tylenchomorpha</taxon>
        <taxon>Aphelenchoidea</taxon>
        <taxon>Aphelenchoididae</taxon>
        <taxon>Bursaphelenchus</taxon>
    </lineage>
</organism>
<dbReference type="AlphaFoldDB" id="A0A811K4Q8"/>
<dbReference type="EMBL" id="CAJFCW020000002">
    <property type="protein sequence ID" value="CAG9090662.1"/>
    <property type="molecule type" value="Genomic_DNA"/>
</dbReference>
<feature type="compositionally biased region" description="Basic and acidic residues" evidence="1">
    <location>
        <begin position="139"/>
        <end position="150"/>
    </location>
</feature>
<gene>
    <name evidence="2" type="ORF">BOKJ2_LOCUS3013</name>
</gene>
<feature type="compositionally biased region" description="Basic and acidic residues" evidence="1">
    <location>
        <begin position="18"/>
        <end position="44"/>
    </location>
</feature>
<reference evidence="2" key="1">
    <citation type="submission" date="2020-09" db="EMBL/GenBank/DDBJ databases">
        <authorList>
            <person name="Kikuchi T."/>
        </authorList>
    </citation>
    <scope>NUCLEOTIDE SEQUENCE</scope>
    <source>
        <strain evidence="2">SH1</strain>
    </source>
</reference>
<sequence length="150" mass="16476">MASSKSTKTAVQSPGSKAEGEEVKQDKPKAGAKPEDDRLARDPRTATAAENVTDIHTAFVNGIHTLWQALRIFYKFLCLLYQYPNASHIAIQAAYKSLKLLYQTGLWDPLHREKAEAAAEGKVVAKSPNGSLRAATPETVRKSKKLNEVK</sequence>
<dbReference type="Proteomes" id="UP000614601">
    <property type="component" value="Unassembled WGS sequence"/>
</dbReference>
<protein>
    <submittedName>
        <fullName evidence="2">Uncharacterized protein</fullName>
    </submittedName>
</protein>
<feature type="region of interest" description="Disordered" evidence="1">
    <location>
        <begin position="1"/>
        <end position="45"/>
    </location>
</feature>
<comment type="caution">
    <text evidence="2">The sequence shown here is derived from an EMBL/GenBank/DDBJ whole genome shotgun (WGS) entry which is preliminary data.</text>
</comment>
<feature type="region of interest" description="Disordered" evidence="1">
    <location>
        <begin position="128"/>
        <end position="150"/>
    </location>
</feature>
<accession>A0A811K4Q8</accession>
<feature type="compositionally biased region" description="Polar residues" evidence="1">
    <location>
        <begin position="1"/>
        <end position="15"/>
    </location>
</feature>
<keyword evidence="3" id="KW-1185">Reference proteome</keyword>
<evidence type="ECO:0000313" key="2">
    <source>
        <dbReference type="EMBL" id="CAD5210089.1"/>
    </source>
</evidence>
<dbReference type="Proteomes" id="UP000783686">
    <property type="component" value="Unassembled WGS sequence"/>
</dbReference>
<name>A0A811K4Q8_9BILA</name>
<evidence type="ECO:0000256" key="1">
    <source>
        <dbReference type="SAM" id="MobiDB-lite"/>
    </source>
</evidence>
<proteinExistence type="predicted"/>
<dbReference type="EMBL" id="CAJFDH010000002">
    <property type="protein sequence ID" value="CAD5210089.1"/>
    <property type="molecule type" value="Genomic_DNA"/>
</dbReference>
<evidence type="ECO:0000313" key="3">
    <source>
        <dbReference type="Proteomes" id="UP000614601"/>
    </source>
</evidence>